<keyword evidence="5" id="KW-1185">Reference proteome</keyword>
<organism evidence="4 5">
    <name type="scientific">Enhygromyxa salina</name>
    <dbReference type="NCBI Taxonomy" id="215803"/>
    <lineage>
        <taxon>Bacteria</taxon>
        <taxon>Pseudomonadati</taxon>
        <taxon>Myxococcota</taxon>
        <taxon>Polyangia</taxon>
        <taxon>Nannocystales</taxon>
        <taxon>Nannocystaceae</taxon>
        <taxon>Enhygromyxa</taxon>
    </lineage>
</organism>
<comment type="caution">
    <text evidence="4">The sequence shown here is derived from an EMBL/GenBank/DDBJ whole genome shotgun (WGS) entry which is preliminary data.</text>
</comment>
<evidence type="ECO:0000259" key="3">
    <source>
        <dbReference type="SMART" id="SM00939"/>
    </source>
</evidence>
<feature type="signal peptide" evidence="2">
    <location>
        <begin position="1"/>
        <end position="22"/>
    </location>
</feature>
<evidence type="ECO:0000313" key="4">
    <source>
        <dbReference type="EMBL" id="PRQ02067.1"/>
    </source>
</evidence>
<dbReference type="InterPro" id="IPR005674">
    <property type="entry name" value="CocE/Ser_esterase"/>
</dbReference>
<dbReference type="SUPFAM" id="SSF53474">
    <property type="entry name" value="alpha/beta-Hydrolases"/>
    <property type="match status" value="1"/>
</dbReference>
<dbReference type="Proteomes" id="UP000237968">
    <property type="component" value="Unassembled WGS sequence"/>
</dbReference>
<gene>
    <name evidence="4" type="ORF">ENSA5_26630</name>
</gene>
<dbReference type="OrthoDB" id="9806163at2"/>
<feature type="domain" description="Xaa-Pro dipeptidyl-peptidase C-terminal" evidence="3">
    <location>
        <begin position="510"/>
        <end position="751"/>
    </location>
</feature>
<protein>
    <submittedName>
        <fullName evidence="4">X-Pro dipeptidyl-peptidase (S15 family)</fullName>
    </submittedName>
</protein>
<evidence type="ECO:0000256" key="1">
    <source>
        <dbReference type="ARBA" id="ARBA00022801"/>
    </source>
</evidence>
<dbReference type="Gene3D" id="2.60.120.260">
    <property type="entry name" value="Galactose-binding domain-like"/>
    <property type="match status" value="1"/>
</dbReference>
<dbReference type="GO" id="GO:0008239">
    <property type="term" value="F:dipeptidyl-peptidase activity"/>
    <property type="evidence" value="ECO:0007669"/>
    <property type="project" value="InterPro"/>
</dbReference>
<reference evidence="4 5" key="1">
    <citation type="submission" date="2018-03" db="EMBL/GenBank/DDBJ databases">
        <title>Draft Genome Sequences of the Obligatory Marine Myxobacteria Enhygromyxa salina SWB005.</title>
        <authorList>
            <person name="Poehlein A."/>
            <person name="Moghaddam J.A."/>
            <person name="Harms H."/>
            <person name="Alanjari M."/>
            <person name="Koenig G.M."/>
            <person name="Daniel R."/>
            <person name="Schaeberle T.F."/>
        </authorList>
    </citation>
    <scope>NUCLEOTIDE SEQUENCE [LARGE SCALE GENOMIC DNA]</scope>
    <source>
        <strain evidence="4 5">SWB005</strain>
    </source>
</reference>
<evidence type="ECO:0000313" key="5">
    <source>
        <dbReference type="Proteomes" id="UP000237968"/>
    </source>
</evidence>
<dbReference type="InterPro" id="IPR008979">
    <property type="entry name" value="Galactose-bd-like_sf"/>
</dbReference>
<accession>A0A2S9YAD5</accession>
<dbReference type="InterPro" id="IPR013736">
    <property type="entry name" value="Xaa-Pro_dipept_C"/>
</dbReference>
<evidence type="ECO:0000256" key="2">
    <source>
        <dbReference type="SAM" id="SignalP"/>
    </source>
</evidence>
<dbReference type="InterPro" id="IPR029058">
    <property type="entry name" value="AB_hydrolase_fold"/>
</dbReference>
<dbReference type="SUPFAM" id="SSF49785">
    <property type="entry name" value="Galactose-binding domain-like"/>
    <property type="match status" value="1"/>
</dbReference>
<dbReference type="NCBIfam" id="TIGR00976">
    <property type="entry name" value="CocE_NonD"/>
    <property type="match status" value="1"/>
</dbReference>
<dbReference type="Pfam" id="PF08530">
    <property type="entry name" value="PepX_C"/>
    <property type="match status" value="1"/>
</dbReference>
<dbReference type="Gene3D" id="3.40.50.1820">
    <property type="entry name" value="alpha/beta hydrolase"/>
    <property type="match status" value="1"/>
</dbReference>
<dbReference type="AlphaFoldDB" id="A0A2S9YAD5"/>
<keyword evidence="1" id="KW-0378">Hydrolase</keyword>
<dbReference type="Pfam" id="PF02129">
    <property type="entry name" value="Peptidase_S15"/>
    <property type="match status" value="1"/>
</dbReference>
<feature type="chain" id="PRO_5015671745" evidence="2">
    <location>
        <begin position="23"/>
        <end position="786"/>
    </location>
</feature>
<keyword evidence="2" id="KW-0732">Signal</keyword>
<sequence length="786" mass="85216">MLRSPGLLVVPLLFAVTSPLTACSDNAVADGDDTGESGESSADTASEDYVAAEFMVRESVRQLHITHADPGVELRVVDANGEEVERAVVDDLGSLIFRELAPGDGYSIEETGDFPREVARDLLVMSSEGSYPDPSFYEAQVLEPGFNYIMTRDGTMLSAYVALPGPPEDGPYPTIVNYSGYDPSQPGGSLNDQFDLEGLDLETLCPTFPVICDAPHHPSGILAGFLGFATVGVNMRGTGCSGGAYDFFEELQVLDGYDIIETIAAQDWVLGNQVGMAGLSYPGISQMWVAQTQPPSLAAIAPLSIFAHTGDSTLRPGGITNYGFALNWADNVLDGALPYGKGWEQGLVEAGDTICEENQLLHGQYVDVIQKTDDHPYYEPEVFDPLTPLEFVGDIDVPVFVTGAWQDEQTGGDFAPLFNAFTGSPLVKFTMFNGVHADGYVPEHLIYWGAFFDFYLREEIPVIPGPLRNIGPALFSALLGEPVEFPPDPYAMYGSFDEAFAAFEAEDPIKLKFEMGNSEEYSEGIPQSAWEMSFTSWPPDEVVPERWYFQPDGALSTTAPLADGGASSFHIDSLDADTSILDGDINTPLPPWNWPQDQSDTAAVFLSEELETDVVMVGPASADLWIRSNAGEADLEVNISEVRPDGQEMYIQSGWLRATQRGLNSEKSTDLAPVQTHAEADVEPVPSEDYVLARVQVFPFAHAFRAGSRIRISVDTPGASRAEWLFVLDETQTDSTRIDVAHGADGESSILLPVIPDQVIPTALPPCPSLRGQPCREFVDFTNTAI</sequence>
<name>A0A2S9YAD5_9BACT</name>
<dbReference type="RefSeq" id="WP_106392054.1">
    <property type="nucleotide sequence ID" value="NZ_PVNK01000131.1"/>
</dbReference>
<dbReference type="SMART" id="SM00939">
    <property type="entry name" value="PepX_C"/>
    <property type="match status" value="1"/>
</dbReference>
<proteinExistence type="predicted"/>
<dbReference type="EMBL" id="PVNK01000131">
    <property type="protein sequence ID" value="PRQ02067.1"/>
    <property type="molecule type" value="Genomic_DNA"/>
</dbReference>
<dbReference type="InterPro" id="IPR000383">
    <property type="entry name" value="Xaa-Pro-like_dom"/>
</dbReference>